<dbReference type="InterPro" id="IPR000073">
    <property type="entry name" value="AB_hydrolase_1"/>
</dbReference>
<keyword evidence="5" id="KW-1185">Reference proteome</keyword>
<comment type="caution">
    <text evidence="4">The sequence shown here is derived from an EMBL/GenBank/DDBJ whole genome shotgun (WGS) entry which is preliminary data.</text>
</comment>
<dbReference type="EMBL" id="AVOT02030102">
    <property type="protein sequence ID" value="MBW0523214.1"/>
    <property type="molecule type" value="Genomic_DNA"/>
</dbReference>
<feature type="compositionally biased region" description="Basic and acidic residues" evidence="2">
    <location>
        <begin position="11"/>
        <end position="20"/>
    </location>
</feature>
<dbReference type="AlphaFoldDB" id="A0A9Q3EL36"/>
<comment type="similarity">
    <text evidence="1">Belongs to the AB hydrolase superfamily. MetX family.</text>
</comment>
<dbReference type="SUPFAM" id="SSF53474">
    <property type="entry name" value="alpha/beta-Hydrolases"/>
    <property type="match status" value="1"/>
</dbReference>
<dbReference type="HAMAP" id="MF_00296">
    <property type="entry name" value="MetX_acyltransf"/>
    <property type="match status" value="1"/>
</dbReference>
<dbReference type="GO" id="GO:0009086">
    <property type="term" value="P:methionine biosynthetic process"/>
    <property type="evidence" value="ECO:0007669"/>
    <property type="project" value="TreeGrafter"/>
</dbReference>
<evidence type="ECO:0000313" key="5">
    <source>
        <dbReference type="Proteomes" id="UP000765509"/>
    </source>
</evidence>
<dbReference type="NCBIfam" id="NF001209">
    <property type="entry name" value="PRK00175.1"/>
    <property type="match status" value="1"/>
</dbReference>
<organism evidence="4 5">
    <name type="scientific">Austropuccinia psidii MF-1</name>
    <dbReference type="NCBI Taxonomy" id="1389203"/>
    <lineage>
        <taxon>Eukaryota</taxon>
        <taxon>Fungi</taxon>
        <taxon>Dikarya</taxon>
        <taxon>Basidiomycota</taxon>
        <taxon>Pucciniomycotina</taxon>
        <taxon>Pucciniomycetes</taxon>
        <taxon>Pucciniales</taxon>
        <taxon>Sphaerophragmiaceae</taxon>
        <taxon>Austropuccinia</taxon>
    </lineage>
</organism>
<dbReference type="NCBIfam" id="TIGR01392">
    <property type="entry name" value="homoserO_Ac_trn"/>
    <property type="match status" value="1"/>
</dbReference>
<gene>
    <name evidence="4" type="ORF">O181_062929</name>
</gene>
<feature type="domain" description="AB hydrolase-1" evidence="3">
    <location>
        <begin position="211"/>
        <end position="565"/>
    </location>
</feature>
<reference evidence="4" key="1">
    <citation type="submission" date="2021-03" db="EMBL/GenBank/DDBJ databases">
        <title>Draft genome sequence of rust myrtle Austropuccinia psidii MF-1, a brazilian biotype.</title>
        <authorList>
            <person name="Quecine M.C."/>
            <person name="Pachon D.M.R."/>
            <person name="Bonatelli M.L."/>
            <person name="Correr F.H."/>
            <person name="Franceschini L.M."/>
            <person name="Leite T.F."/>
            <person name="Margarido G.R.A."/>
            <person name="Almeida C.A."/>
            <person name="Ferrarezi J.A."/>
            <person name="Labate C.A."/>
        </authorList>
    </citation>
    <scope>NUCLEOTIDE SEQUENCE</scope>
    <source>
        <strain evidence="4">MF-1</strain>
    </source>
</reference>
<dbReference type="InterPro" id="IPR029058">
    <property type="entry name" value="AB_hydrolase_fold"/>
</dbReference>
<protein>
    <recommendedName>
        <fullName evidence="3">AB hydrolase-1 domain-containing protein</fullName>
    </recommendedName>
</protein>
<dbReference type="InterPro" id="IPR008220">
    <property type="entry name" value="HAT_MetX-like"/>
</dbReference>
<dbReference type="Gene3D" id="3.40.50.1820">
    <property type="entry name" value="alpha/beta hydrolase"/>
    <property type="match status" value="1"/>
</dbReference>
<dbReference type="OrthoDB" id="444135at2759"/>
<dbReference type="GO" id="GO:0005739">
    <property type="term" value="C:mitochondrion"/>
    <property type="evidence" value="ECO:0007669"/>
    <property type="project" value="TreeGrafter"/>
</dbReference>
<dbReference type="GO" id="GO:0009001">
    <property type="term" value="F:serine O-acetyltransferase activity"/>
    <property type="evidence" value="ECO:0007669"/>
    <property type="project" value="TreeGrafter"/>
</dbReference>
<dbReference type="PANTHER" id="PTHR32268:SF16">
    <property type="entry name" value="SERINE O-SUCCINYLTRANSFERASE"/>
    <property type="match status" value="1"/>
</dbReference>
<evidence type="ECO:0000256" key="2">
    <source>
        <dbReference type="SAM" id="MobiDB-lite"/>
    </source>
</evidence>
<feature type="region of interest" description="Disordered" evidence="2">
    <location>
        <begin position="1"/>
        <end position="41"/>
    </location>
</feature>
<dbReference type="Proteomes" id="UP000765509">
    <property type="component" value="Unassembled WGS sequence"/>
</dbReference>
<sequence length="580" mass="64582">MVQKAQKWQQRRMDKFESKSRLQTAQSAQGRGKPRIPGRGVATSRILGRKPIVPSQLGVGLQTDQETGLNLGSFKIRSIGRRLAKLDVGPHAEYHTSSITQGSSRIPLRRSSRSGAATLEIYQSGQQVYAQSPASARFKEFFCSSSGANRPPNSPSEHVPEGPEPIYSKLISGYQLYHHPTSFPLDYGQSLPRFELAYETWGTLAANKDNVILLHTGLSASSHAKSHLHNHNPGWWEKFIGHGHGYPIDLDRYFLICTNVLGSCYGSTGPSSIDPITGLQYGIHFPILSMFDIVRAQFKLLDHLGIDRLYASVGGSMGGMQSIAAAWLEPQRVRKVVSISGCGRSHPSSIAFRYAQRSVLMADPNWNGGFYYDSTPPHTGMKLARQIATITYRSGPEWEQRFGRKRKMTEHKEGKYRLGSPTFYPDFLIEAYLDHQGDQFCSKYDANSLIYLSKAMDLFDMTEEGLGELFQFQAGNRSISTNQSDAFSKRHVSSLSDYALNLVDSLSVTFKNLHPSQEFLILGAQSDVLFPIILQRELAEALRQSGKQSVTYYELDSPYGHDTFLIDFNGVGGAIRGFLS</sequence>
<dbReference type="Pfam" id="PF00561">
    <property type="entry name" value="Abhydrolase_1"/>
    <property type="match status" value="1"/>
</dbReference>
<dbReference type="GO" id="GO:0006535">
    <property type="term" value="P:cysteine biosynthetic process from serine"/>
    <property type="evidence" value="ECO:0007669"/>
    <property type="project" value="TreeGrafter"/>
</dbReference>
<dbReference type="GO" id="GO:0004414">
    <property type="term" value="F:homoserine O-acetyltransferase activity"/>
    <property type="evidence" value="ECO:0007669"/>
    <property type="project" value="TreeGrafter"/>
</dbReference>
<evidence type="ECO:0000256" key="1">
    <source>
        <dbReference type="ARBA" id="ARBA00006886"/>
    </source>
</evidence>
<dbReference type="GO" id="GO:0009092">
    <property type="term" value="P:homoserine metabolic process"/>
    <property type="evidence" value="ECO:0007669"/>
    <property type="project" value="TreeGrafter"/>
</dbReference>
<name>A0A9Q3EL36_9BASI</name>
<accession>A0A9Q3EL36</accession>
<dbReference type="PANTHER" id="PTHR32268">
    <property type="entry name" value="HOMOSERINE O-ACETYLTRANSFERASE"/>
    <property type="match status" value="1"/>
</dbReference>
<proteinExistence type="inferred from homology"/>
<evidence type="ECO:0000313" key="4">
    <source>
        <dbReference type="EMBL" id="MBW0523214.1"/>
    </source>
</evidence>
<evidence type="ECO:0000259" key="3">
    <source>
        <dbReference type="Pfam" id="PF00561"/>
    </source>
</evidence>